<gene>
    <name evidence="3" type="ORF">ENT17_11005</name>
</gene>
<reference evidence="3" key="1">
    <citation type="journal article" date="2020" name="mSystems">
        <title>Genome- and Community-Level Interaction Insights into Carbon Utilization and Element Cycling Functions of Hydrothermarchaeota in Hydrothermal Sediment.</title>
        <authorList>
            <person name="Zhou Z."/>
            <person name="Liu Y."/>
            <person name="Xu W."/>
            <person name="Pan J."/>
            <person name="Luo Z.H."/>
            <person name="Li M."/>
        </authorList>
    </citation>
    <scope>NUCLEOTIDE SEQUENCE [LARGE SCALE GENOMIC DNA]</scope>
    <source>
        <strain evidence="3">SpSt-556</strain>
    </source>
</reference>
<comment type="caution">
    <text evidence="3">The sequence shown here is derived from an EMBL/GenBank/DDBJ whole genome shotgun (WGS) entry which is preliminary data.</text>
</comment>
<name>A0A7C4Q4G8_9CHLR</name>
<sequence length="391" mass="41327">MSLVSAVGYSNEINAREAAQQAAQQALKGLRSASPKLGLVFFSHLFDAAEVRHGLAGLLGEIPLWGASTSAIYAGRQPCRLVVVVLGGPFAMDTNWLGHYGRDPFGSALELNARLEHLKTTPHWHSVLLAADGVNGDIGTLLSSFEQAPIRLGGFLSGAGFPRGKNYLLGETYCAAGGLSAVWFGAGIGLGMAAASGWKDSGMTFLVTASRENRLIQLDGQPAAGILGQALGYSPAEWNRPPLFEVVRLFPLGYRDESSGETVLAAPLAVQEDGSLLMNVLPPEGSRVRLMVAERSACLQSLQDAIQTAKAGLENQEGGVGMFLLDSGWFELFRTQENTLLDAMHSAAGQMPWFSVATLGHIHRKGEQISPLATNLGALAVVFGDEGQNAG</sequence>
<organism evidence="3">
    <name type="scientific">Bellilinea caldifistulae</name>
    <dbReference type="NCBI Taxonomy" id="360411"/>
    <lineage>
        <taxon>Bacteria</taxon>
        <taxon>Bacillati</taxon>
        <taxon>Chloroflexota</taxon>
        <taxon>Anaerolineae</taxon>
        <taxon>Anaerolineales</taxon>
        <taxon>Anaerolineaceae</taxon>
        <taxon>Bellilinea</taxon>
    </lineage>
</organism>
<proteinExistence type="predicted"/>
<dbReference type="InterPro" id="IPR019494">
    <property type="entry name" value="FIST_C"/>
</dbReference>
<feature type="domain" description="FIST C-domain" evidence="2">
    <location>
        <begin position="223"/>
        <end position="365"/>
    </location>
</feature>
<dbReference type="EMBL" id="DSXR01000112">
    <property type="protein sequence ID" value="HGS88130.1"/>
    <property type="molecule type" value="Genomic_DNA"/>
</dbReference>
<dbReference type="Pfam" id="PF08495">
    <property type="entry name" value="FIST"/>
    <property type="match status" value="1"/>
</dbReference>
<dbReference type="InterPro" id="IPR013702">
    <property type="entry name" value="FIST_domain_N"/>
</dbReference>
<dbReference type="Pfam" id="PF10442">
    <property type="entry name" value="FIST_C"/>
    <property type="match status" value="1"/>
</dbReference>
<dbReference type="AlphaFoldDB" id="A0A7C4Q4G8"/>
<accession>A0A7C4Q4G8</accession>
<evidence type="ECO:0008006" key="4">
    <source>
        <dbReference type="Google" id="ProtNLM"/>
    </source>
</evidence>
<feature type="domain" description="FIST" evidence="1">
    <location>
        <begin position="34"/>
        <end position="222"/>
    </location>
</feature>
<dbReference type="SMART" id="SM01204">
    <property type="entry name" value="FIST_C"/>
    <property type="match status" value="1"/>
</dbReference>
<evidence type="ECO:0000259" key="2">
    <source>
        <dbReference type="SMART" id="SM01204"/>
    </source>
</evidence>
<evidence type="ECO:0000259" key="1">
    <source>
        <dbReference type="SMART" id="SM00897"/>
    </source>
</evidence>
<evidence type="ECO:0000313" key="3">
    <source>
        <dbReference type="EMBL" id="HGS88130.1"/>
    </source>
</evidence>
<protein>
    <recommendedName>
        <fullName evidence="4">FIST domain-containing protein</fullName>
    </recommendedName>
</protein>
<dbReference type="SMART" id="SM00897">
    <property type="entry name" value="FIST"/>
    <property type="match status" value="1"/>
</dbReference>